<dbReference type="AlphaFoldDB" id="A0A120AH21"/>
<sequence length="135" mass="14997">MFQAVVPVGAATRMRPDPEPAAVGDTANTLLAAMPLPAARARGGHVLRRYGIWLFTQPRPLHDSRIWEADDDWRPLLTKFQRVIGIRRTDPGTRIGWTFAAALPSSGRSVSDVRSTNWRARRSLPITTWCNAPPS</sequence>
<organism evidence="1 2">
    <name type="scientific">Lysobacter capsici AZ78</name>
    <dbReference type="NCBI Taxonomy" id="1444315"/>
    <lineage>
        <taxon>Bacteria</taxon>
        <taxon>Pseudomonadati</taxon>
        <taxon>Pseudomonadota</taxon>
        <taxon>Gammaproteobacteria</taxon>
        <taxon>Lysobacterales</taxon>
        <taxon>Lysobacteraceae</taxon>
        <taxon>Lysobacter</taxon>
    </lineage>
</organism>
<comment type="caution">
    <text evidence="1">The sequence shown here is derived from an EMBL/GenBank/DDBJ whole genome shotgun (WGS) entry which is preliminary data.</text>
</comment>
<dbReference type="Proteomes" id="UP000023435">
    <property type="component" value="Unassembled WGS sequence"/>
</dbReference>
<gene>
    <name evidence="1" type="ORF">AZ78_3045</name>
</gene>
<evidence type="ECO:0000313" key="2">
    <source>
        <dbReference type="Proteomes" id="UP000023435"/>
    </source>
</evidence>
<dbReference type="EMBL" id="JAJA02000001">
    <property type="protein sequence ID" value="KWS05493.1"/>
    <property type="molecule type" value="Genomic_DNA"/>
</dbReference>
<keyword evidence="2" id="KW-1185">Reference proteome</keyword>
<protein>
    <submittedName>
        <fullName evidence="1">Uncharacterized protein</fullName>
    </submittedName>
</protein>
<evidence type="ECO:0000313" key="1">
    <source>
        <dbReference type="EMBL" id="KWS05493.1"/>
    </source>
</evidence>
<reference evidence="1 2" key="1">
    <citation type="journal article" date="2014" name="Genome Announc.">
        <title>Draft Genome Sequence of Lysobacter capsici AZ78, a Bacterium Antagonistic to Plant-Pathogenic Oomycetes.</title>
        <authorList>
            <person name="Puopolo G."/>
            <person name="Sonego P."/>
            <person name="Engelen K."/>
            <person name="Pertot I."/>
        </authorList>
    </citation>
    <scope>NUCLEOTIDE SEQUENCE [LARGE SCALE GENOMIC DNA]</scope>
    <source>
        <strain evidence="1 2">AZ78</strain>
    </source>
</reference>
<accession>A0A120AH21</accession>
<name>A0A120AH21_9GAMM</name>
<proteinExistence type="predicted"/>